<evidence type="ECO:0000259" key="10">
    <source>
        <dbReference type="PROSITE" id="PS50109"/>
    </source>
</evidence>
<dbReference type="SMART" id="SM00387">
    <property type="entry name" value="HATPase_c"/>
    <property type="match status" value="1"/>
</dbReference>
<feature type="coiled-coil region" evidence="7">
    <location>
        <begin position="336"/>
        <end position="374"/>
    </location>
</feature>
<dbReference type="InterPro" id="IPR036097">
    <property type="entry name" value="HisK_dim/P_sf"/>
</dbReference>
<dbReference type="SUPFAM" id="SSF55874">
    <property type="entry name" value="ATPase domain of HSP90 chaperone/DNA topoisomerase II/histidine kinase"/>
    <property type="match status" value="1"/>
</dbReference>
<evidence type="ECO:0000259" key="9">
    <source>
        <dbReference type="PROSITE" id="PS50042"/>
    </source>
</evidence>
<dbReference type="InterPro" id="IPR036890">
    <property type="entry name" value="HATPase_C_sf"/>
</dbReference>
<keyword evidence="5 11" id="KW-0808">Transferase</keyword>
<evidence type="ECO:0000256" key="2">
    <source>
        <dbReference type="ARBA" id="ARBA00004236"/>
    </source>
</evidence>
<dbReference type="RefSeq" id="WP_101628418.1">
    <property type="nucleotide sequence ID" value="NZ_PKKJ01000009.1"/>
</dbReference>
<dbReference type="OrthoDB" id="1931120at2"/>
<evidence type="ECO:0000256" key="8">
    <source>
        <dbReference type="SAM" id="MobiDB-lite"/>
    </source>
</evidence>
<dbReference type="PANTHER" id="PTHR43065">
    <property type="entry name" value="SENSOR HISTIDINE KINASE"/>
    <property type="match status" value="1"/>
</dbReference>
<dbReference type="PANTHER" id="PTHR43065:SF48">
    <property type="entry name" value="HISTIDINE KINASE"/>
    <property type="match status" value="1"/>
</dbReference>
<keyword evidence="6" id="KW-0902">Two-component regulatory system</keyword>
<comment type="subcellular location">
    <subcellularLocation>
        <location evidence="2">Cell membrane</location>
    </subcellularLocation>
</comment>
<evidence type="ECO:0000256" key="6">
    <source>
        <dbReference type="ARBA" id="ARBA00023012"/>
    </source>
</evidence>
<organism evidence="11 12">
    <name type="scientific">Schaalia turicensis</name>
    <dbReference type="NCBI Taxonomy" id="131111"/>
    <lineage>
        <taxon>Bacteria</taxon>
        <taxon>Bacillati</taxon>
        <taxon>Actinomycetota</taxon>
        <taxon>Actinomycetes</taxon>
        <taxon>Actinomycetales</taxon>
        <taxon>Actinomycetaceae</taxon>
        <taxon>Schaalia</taxon>
    </lineage>
</organism>
<evidence type="ECO:0000256" key="5">
    <source>
        <dbReference type="ARBA" id="ARBA00022777"/>
    </source>
</evidence>
<keyword evidence="7" id="KW-0175">Coiled coil</keyword>
<reference evidence="11 12" key="1">
    <citation type="submission" date="2017-12" db="EMBL/GenBank/DDBJ databases">
        <title>Phylogenetic diversity of female urinary microbiome.</title>
        <authorList>
            <person name="Thomas-White K."/>
            <person name="Wolfe A.J."/>
        </authorList>
    </citation>
    <scope>NUCLEOTIDE SEQUENCE [LARGE SCALE GENOMIC DNA]</scope>
    <source>
        <strain evidence="11 12">UMB0250</strain>
    </source>
</reference>
<dbReference type="InterPro" id="IPR004358">
    <property type="entry name" value="Sig_transdc_His_kin-like_C"/>
</dbReference>
<dbReference type="EC" id="2.7.13.3" evidence="3"/>
<feature type="domain" description="Cyclic nucleotide-binding" evidence="9">
    <location>
        <begin position="199"/>
        <end position="307"/>
    </location>
</feature>
<sequence length="728" mass="78164">MVTLGSDSLPPGGEAPRGQHNCVLNKQDPWERSNVREGGHKQGAHVHILVIGDDSKGLARQLTTDMGVAFPNLCLDRIDSGADLNIYDASLGPADHVVLGLVTSEVTQIDDLLDQMDGRPILEPTRWLVVTDQDEHTDLARATASDRLASVISVPWTVPLLLGQSYSTMVGHLEADGRTDDEIHFLLGDPPANAVRGPLLTGLDHSEHDVVRELLIGVEKVLGPRPRLVIEPGTELAVQGQPVGAVHLVLDGDVSLHRDSNGGEVLAHLASSGPLIGLVSLARRENAFFTATATSTARVVRLTHEQLSIALLEEPPLATPLAALAIQSLTRRLMRAEDLHLENAMLAADLERQKQELARTLEDLRSTRAELVNKARFAMLGELSAGIAHELNNPITALARAAEHLNEDVDRVLSTSPSLEPARTSMRSALEAPPRSTATEREIVKSLLSSAGGDRRLARRLMLAGVTEAATAKALAREGDEALHIVESGSRIGSSLRSIRAASDRVIDLTKSLKGYARPDAVELHPIDVREGVDDVIRLTGYRMRDIVVTRDEEDVPPIMGIPSRLQQVWTNILVNAAEAIDDERDAIKDQRAKGEECAPARGEAPAQIDITTRVEDGHVCVAIGDNGPGISPELVDKIFEPHFTTKAGMVRFGLGMGMSIVRSIIADHGGELTVESRPGRTVMTARFPLIGDSASGSVTGAHPSKTGADSPADHSTHEASTPMEVER</sequence>
<feature type="region of interest" description="Disordered" evidence="8">
    <location>
        <begin position="1"/>
        <end position="22"/>
    </location>
</feature>
<dbReference type="AlphaFoldDB" id="A0A2I1I4B9"/>
<dbReference type="CDD" id="cd00038">
    <property type="entry name" value="CAP_ED"/>
    <property type="match status" value="1"/>
</dbReference>
<dbReference type="Pfam" id="PF02518">
    <property type="entry name" value="HATPase_c"/>
    <property type="match status" value="1"/>
</dbReference>
<dbReference type="InterPro" id="IPR005467">
    <property type="entry name" value="His_kinase_dom"/>
</dbReference>
<dbReference type="GO" id="GO:0000155">
    <property type="term" value="F:phosphorelay sensor kinase activity"/>
    <property type="evidence" value="ECO:0007669"/>
    <property type="project" value="InterPro"/>
</dbReference>
<dbReference type="InterPro" id="IPR018490">
    <property type="entry name" value="cNMP-bd_dom_sf"/>
</dbReference>
<evidence type="ECO:0000256" key="4">
    <source>
        <dbReference type="ARBA" id="ARBA00022553"/>
    </source>
</evidence>
<evidence type="ECO:0000256" key="1">
    <source>
        <dbReference type="ARBA" id="ARBA00000085"/>
    </source>
</evidence>
<name>A0A2I1I4B9_9ACTO</name>
<dbReference type="GO" id="GO:0005886">
    <property type="term" value="C:plasma membrane"/>
    <property type="evidence" value="ECO:0007669"/>
    <property type="project" value="UniProtKB-SubCell"/>
</dbReference>
<evidence type="ECO:0000256" key="3">
    <source>
        <dbReference type="ARBA" id="ARBA00012438"/>
    </source>
</evidence>
<dbReference type="EMBL" id="PKKJ01000009">
    <property type="protein sequence ID" value="PKY65933.1"/>
    <property type="molecule type" value="Genomic_DNA"/>
</dbReference>
<feature type="region of interest" description="Disordered" evidence="8">
    <location>
        <begin position="692"/>
        <end position="728"/>
    </location>
</feature>
<comment type="catalytic activity">
    <reaction evidence="1">
        <text>ATP + protein L-histidine = ADP + protein N-phospho-L-histidine.</text>
        <dbReference type="EC" id="2.7.13.3"/>
    </reaction>
</comment>
<feature type="domain" description="Histidine kinase" evidence="10">
    <location>
        <begin position="386"/>
        <end position="692"/>
    </location>
</feature>
<accession>A0A2I1I4B9</accession>
<dbReference type="SUPFAM" id="SSF51206">
    <property type="entry name" value="cAMP-binding domain-like"/>
    <property type="match status" value="1"/>
</dbReference>
<dbReference type="Gene3D" id="1.10.287.130">
    <property type="match status" value="1"/>
</dbReference>
<keyword evidence="4" id="KW-0597">Phosphoprotein</keyword>
<comment type="caution">
    <text evidence="11">The sequence shown here is derived from an EMBL/GenBank/DDBJ whole genome shotgun (WGS) entry which is preliminary data.</text>
</comment>
<keyword evidence="5 11" id="KW-0418">Kinase</keyword>
<dbReference type="InterPro" id="IPR014710">
    <property type="entry name" value="RmlC-like_jellyroll"/>
</dbReference>
<dbReference type="InterPro" id="IPR003661">
    <property type="entry name" value="HisK_dim/P_dom"/>
</dbReference>
<protein>
    <recommendedName>
        <fullName evidence="3">histidine kinase</fullName>
        <ecNumber evidence="3">2.7.13.3</ecNumber>
    </recommendedName>
</protein>
<dbReference type="InterPro" id="IPR003594">
    <property type="entry name" value="HATPase_dom"/>
</dbReference>
<dbReference type="Proteomes" id="UP000234545">
    <property type="component" value="Unassembled WGS sequence"/>
</dbReference>
<evidence type="ECO:0000313" key="11">
    <source>
        <dbReference type="EMBL" id="PKY65933.1"/>
    </source>
</evidence>
<feature type="region of interest" description="Disordered" evidence="8">
    <location>
        <begin position="413"/>
        <end position="438"/>
    </location>
</feature>
<dbReference type="PROSITE" id="PS50109">
    <property type="entry name" value="HIS_KIN"/>
    <property type="match status" value="1"/>
</dbReference>
<dbReference type="Gene3D" id="2.60.120.10">
    <property type="entry name" value="Jelly Rolls"/>
    <property type="match status" value="1"/>
</dbReference>
<dbReference type="Pfam" id="PF00027">
    <property type="entry name" value="cNMP_binding"/>
    <property type="match status" value="1"/>
</dbReference>
<dbReference type="PRINTS" id="PR00344">
    <property type="entry name" value="BCTRLSENSOR"/>
</dbReference>
<gene>
    <name evidence="11" type="ORF">CYJ25_06765</name>
</gene>
<dbReference type="SUPFAM" id="SSF47384">
    <property type="entry name" value="Homodimeric domain of signal transducing histidine kinase"/>
    <property type="match status" value="1"/>
</dbReference>
<evidence type="ECO:0000256" key="7">
    <source>
        <dbReference type="SAM" id="Coils"/>
    </source>
</evidence>
<evidence type="ECO:0000313" key="12">
    <source>
        <dbReference type="Proteomes" id="UP000234545"/>
    </source>
</evidence>
<dbReference type="InterPro" id="IPR000595">
    <property type="entry name" value="cNMP-bd_dom"/>
</dbReference>
<dbReference type="PROSITE" id="PS50042">
    <property type="entry name" value="CNMP_BINDING_3"/>
    <property type="match status" value="1"/>
</dbReference>
<dbReference type="CDD" id="cd00082">
    <property type="entry name" value="HisKA"/>
    <property type="match status" value="1"/>
</dbReference>
<dbReference type="Gene3D" id="3.30.565.10">
    <property type="entry name" value="Histidine kinase-like ATPase, C-terminal domain"/>
    <property type="match status" value="1"/>
</dbReference>
<proteinExistence type="predicted"/>